<gene>
    <name evidence="1" type="ORF">GCM10009038_32990</name>
</gene>
<dbReference type="EMBL" id="BMZI01000008">
    <property type="protein sequence ID" value="GHB31708.1"/>
    <property type="molecule type" value="Genomic_DNA"/>
</dbReference>
<accession>A0ABQ3EGK7</accession>
<proteinExistence type="predicted"/>
<sequence length="170" mass="18823">MTRGRWMLAAAVATVLITAATVPLPWLAVRDGHDWRFALPGWHGTTFKIRWMHSVEKEDWEEWFAITPSGAIEITGTRFKTFGAGVPSHAGTETHLDDGWVVMTGIDRVVDPYAVQAAVEEHYRLIFHGRAIALSRSDPPPILTFAVVDAPLWQALPALVRTLNGALDSQ</sequence>
<reference evidence="2" key="1">
    <citation type="journal article" date="2019" name="Int. J. Syst. Evol. Microbiol.">
        <title>The Global Catalogue of Microorganisms (GCM) 10K type strain sequencing project: providing services to taxonomists for standard genome sequencing and annotation.</title>
        <authorList>
            <consortium name="The Broad Institute Genomics Platform"/>
            <consortium name="The Broad Institute Genome Sequencing Center for Infectious Disease"/>
            <person name="Wu L."/>
            <person name="Ma J."/>
        </authorList>
    </citation>
    <scope>NUCLEOTIDE SEQUENCE [LARGE SCALE GENOMIC DNA]</scope>
    <source>
        <strain evidence="2">KCTC 32998</strain>
    </source>
</reference>
<name>A0ABQ3EGK7_9GAMM</name>
<comment type="caution">
    <text evidence="1">The sequence shown here is derived from an EMBL/GenBank/DDBJ whole genome shotgun (WGS) entry which is preliminary data.</text>
</comment>
<organism evidence="1 2">
    <name type="scientific">Salinicola rhizosphaerae</name>
    <dbReference type="NCBI Taxonomy" id="1443141"/>
    <lineage>
        <taxon>Bacteria</taxon>
        <taxon>Pseudomonadati</taxon>
        <taxon>Pseudomonadota</taxon>
        <taxon>Gammaproteobacteria</taxon>
        <taxon>Oceanospirillales</taxon>
        <taxon>Halomonadaceae</taxon>
        <taxon>Salinicola</taxon>
    </lineage>
</organism>
<dbReference type="InterPro" id="IPR015001">
    <property type="entry name" value="DUF1850"/>
</dbReference>
<evidence type="ECO:0000313" key="2">
    <source>
        <dbReference type="Proteomes" id="UP000646745"/>
    </source>
</evidence>
<evidence type="ECO:0008006" key="3">
    <source>
        <dbReference type="Google" id="ProtNLM"/>
    </source>
</evidence>
<evidence type="ECO:0000313" key="1">
    <source>
        <dbReference type="EMBL" id="GHB31708.1"/>
    </source>
</evidence>
<keyword evidence="2" id="KW-1185">Reference proteome</keyword>
<dbReference type="Proteomes" id="UP000646745">
    <property type="component" value="Unassembled WGS sequence"/>
</dbReference>
<dbReference type="Pfam" id="PF08905">
    <property type="entry name" value="DUF1850"/>
    <property type="match status" value="1"/>
</dbReference>
<protein>
    <recommendedName>
        <fullName evidence="3">DUF1850 domain-containing protein</fullName>
    </recommendedName>
</protein>